<accession>A0A3R6E2P1</accession>
<reference evidence="2 3" key="1">
    <citation type="submission" date="2018-08" db="EMBL/GenBank/DDBJ databases">
        <title>A genome reference for cultivated species of the human gut microbiota.</title>
        <authorList>
            <person name="Zou Y."/>
            <person name="Xue W."/>
            <person name="Luo G."/>
        </authorList>
    </citation>
    <scope>NUCLEOTIDE SEQUENCE [LARGE SCALE GENOMIC DNA]</scope>
    <source>
        <strain evidence="2 3">AM22-1</strain>
    </source>
</reference>
<keyword evidence="1" id="KW-0175">Coiled coil</keyword>
<dbReference type="EMBL" id="QRIN01000060">
    <property type="protein sequence ID" value="RHG63729.1"/>
    <property type="molecule type" value="Genomic_DNA"/>
</dbReference>
<comment type="caution">
    <text evidence="2">The sequence shown here is derived from an EMBL/GenBank/DDBJ whole genome shotgun (WGS) entry which is preliminary data.</text>
</comment>
<gene>
    <name evidence="2" type="ORF">DW250_12445</name>
</gene>
<proteinExistence type="predicted"/>
<dbReference type="RefSeq" id="WP_118201427.1">
    <property type="nucleotide sequence ID" value="NZ_QRIE01000017.1"/>
</dbReference>
<protein>
    <submittedName>
        <fullName evidence="2">Uncharacterized protein</fullName>
    </submittedName>
</protein>
<feature type="coiled-coil region" evidence="1">
    <location>
        <begin position="109"/>
        <end position="136"/>
    </location>
</feature>
<evidence type="ECO:0000256" key="1">
    <source>
        <dbReference type="SAM" id="Coils"/>
    </source>
</evidence>
<dbReference type="Proteomes" id="UP000286501">
    <property type="component" value="Unassembled WGS sequence"/>
</dbReference>
<sequence>MMNFGNSPLLDMGTNQQQPQMMDAELQKMYEAIQQKRASINMQAQQSSTPLWDEIDKIEDNLTGAQRQYLMQNQEYVNSLQYVSKLVQDEELRIIRPRIESTQQGQEALKKHLSLMQRLRKEVAQAEEQKTAMLNDYMTNHSDKTWQEYLAMVQGTKKGGTKK</sequence>
<dbReference type="AlphaFoldDB" id="A0A3R6E2P1"/>
<evidence type="ECO:0000313" key="3">
    <source>
        <dbReference type="Proteomes" id="UP000286501"/>
    </source>
</evidence>
<organism evidence="2 3">
    <name type="scientific">Segatella copri</name>
    <dbReference type="NCBI Taxonomy" id="165179"/>
    <lineage>
        <taxon>Bacteria</taxon>
        <taxon>Pseudomonadati</taxon>
        <taxon>Bacteroidota</taxon>
        <taxon>Bacteroidia</taxon>
        <taxon>Bacteroidales</taxon>
        <taxon>Prevotellaceae</taxon>
        <taxon>Segatella</taxon>
    </lineage>
</organism>
<name>A0A3R6E2P1_9BACT</name>
<evidence type="ECO:0000313" key="2">
    <source>
        <dbReference type="EMBL" id="RHG63729.1"/>
    </source>
</evidence>